<reference evidence="1 2" key="1">
    <citation type="journal article" date="2018" name="Sci. Rep.">
        <title>Genomic signatures of local adaptation to the degree of environmental predictability in rotifers.</title>
        <authorList>
            <person name="Franch-Gras L."/>
            <person name="Hahn C."/>
            <person name="Garcia-Roger E.M."/>
            <person name="Carmona M.J."/>
            <person name="Serra M."/>
            <person name="Gomez A."/>
        </authorList>
    </citation>
    <scope>NUCLEOTIDE SEQUENCE [LARGE SCALE GENOMIC DNA]</scope>
    <source>
        <strain evidence="1">HYR1</strain>
    </source>
</reference>
<evidence type="ECO:0000313" key="1">
    <source>
        <dbReference type="EMBL" id="RMZ98423.1"/>
    </source>
</evidence>
<organism evidence="1 2">
    <name type="scientific">Brachionus plicatilis</name>
    <name type="common">Marine rotifer</name>
    <name type="synonym">Brachionus muelleri</name>
    <dbReference type="NCBI Taxonomy" id="10195"/>
    <lineage>
        <taxon>Eukaryota</taxon>
        <taxon>Metazoa</taxon>
        <taxon>Spiralia</taxon>
        <taxon>Gnathifera</taxon>
        <taxon>Rotifera</taxon>
        <taxon>Eurotatoria</taxon>
        <taxon>Monogononta</taxon>
        <taxon>Pseudotrocha</taxon>
        <taxon>Ploima</taxon>
        <taxon>Brachionidae</taxon>
        <taxon>Brachionus</taxon>
    </lineage>
</organism>
<dbReference type="EMBL" id="REGN01010785">
    <property type="protein sequence ID" value="RMZ98423.1"/>
    <property type="molecule type" value="Genomic_DNA"/>
</dbReference>
<gene>
    <name evidence="1" type="ORF">BpHYR1_035707</name>
</gene>
<comment type="caution">
    <text evidence="1">The sequence shown here is derived from an EMBL/GenBank/DDBJ whole genome shotgun (WGS) entry which is preliminary data.</text>
</comment>
<feature type="non-terminal residue" evidence="1">
    <location>
        <position position="262"/>
    </location>
</feature>
<dbReference type="OrthoDB" id="119028at2759"/>
<evidence type="ECO:0000313" key="2">
    <source>
        <dbReference type="Proteomes" id="UP000276133"/>
    </source>
</evidence>
<dbReference type="Proteomes" id="UP000276133">
    <property type="component" value="Unassembled WGS sequence"/>
</dbReference>
<sequence>MGFTKNKNILKEIERQNLPKITKSQLTNTKAYWKRKLFGPAQADLKELVNWCNERKEIPEDMDQVFVGADAAKQITIGFELHFNYKPMRIICWAHAYRKFKNKYSKIIKDLKTRQVVQNALKKLQLAHSLDNFIVAKDLLIKQSCGESKTAIKEFFKFWLDEHNLGWFEGFAPGFPSTNNALESTNRYIKDDGTLRIRLAIRQFVSLMENGFIRDWSRERNPIDNVNTIDTAECLYKQPGEQISDSSDEDTYEDYFDIPVNQ</sequence>
<proteinExistence type="predicted"/>
<evidence type="ECO:0008006" key="3">
    <source>
        <dbReference type="Google" id="ProtNLM"/>
    </source>
</evidence>
<protein>
    <recommendedName>
        <fullName evidence="3">MULE transposase domain-containing protein</fullName>
    </recommendedName>
</protein>
<dbReference type="AlphaFoldDB" id="A0A3M7PHE1"/>
<name>A0A3M7PHE1_BRAPC</name>
<keyword evidence="2" id="KW-1185">Reference proteome</keyword>
<accession>A0A3M7PHE1</accession>